<dbReference type="AlphaFoldDB" id="A0A8S9KFU8"/>
<proteinExistence type="predicted"/>
<gene>
    <name evidence="2" type="ORF">F2Q70_00043222</name>
</gene>
<feature type="compositionally biased region" description="Basic and acidic residues" evidence="1">
    <location>
        <begin position="251"/>
        <end position="264"/>
    </location>
</feature>
<feature type="compositionally biased region" description="Basic and acidic residues" evidence="1">
    <location>
        <begin position="1"/>
        <end position="15"/>
    </location>
</feature>
<evidence type="ECO:0000256" key="1">
    <source>
        <dbReference type="SAM" id="MobiDB-lite"/>
    </source>
</evidence>
<organism evidence="2">
    <name type="scientific">Brassica cretica</name>
    <name type="common">Mustard</name>
    <dbReference type="NCBI Taxonomy" id="69181"/>
    <lineage>
        <taxon>Eukaryota</taxon>
        <taxon>Viridiplantae</taxon>
        <taxon>Streptophyta</taxon>
        <taxon>Embryophyta</taxon>
        <taxon>Tracheophyta</taxon>
        <taxon>Spermatophyta</taxon>
        <taxon>Magnoliopsida</taxon>
        <taxon>eudicotyledons</taxon>
        <taxon>Gunneridae</taxon>
        <taxon>Pentapetalae</taxon>
        <taxon>rosids</taxon>
        <taxon>malvids</taxon>
        <taxon>Brassicales</taxon>
        <taxon>Brassicaceae</taxon>
        <taxon>Brassiceae</taxon>
        <taxon>Brassica</taxon>
    </lineage>
</organism>
<protein>
    <submittedName>
        <fullName evidence="2">Uncharacterized protein</fullName>
    </submittedName>
</protein>
<evidence type="ECO:0000313" key="2">
    <source>
        <dbReference type="EMBL" id="KAF2593614.1"/>
    </source>
</evidence>
<comment type="caution">
    <text evidence="2">The sequence shown here is derived from an EMBL/GenBank/DDBJ whole genome shotgun (WGS) entry which is preliminary data.</text>
</comment>
<sequence length="273" mass="31550">MHSDGESMKFPEYLDSHQSPPGQGSKLRGTESEERGYLSYKGRDTALEARLHICLVDHHLTRSSVGSALELRRTPHPHLRMNRILPPDVSKISLPDFGTGIVVKETEAALSQGRHWDLFTISLWNISPRRNGRGERINEKTILRLIRRYREPLYTPGHPSSQSRKRKCSDKGILPYFQISLRILGIDDHRKKETRSSEEKGRILPEKEKFRKKWTCLFFGNHQSSRLRHLQRTAKSPELCHLRLESTVQEDTARSRPTTREPVLHRVQSTAPT</sequence>
<name>A0A8S9KFU8_BRACR</name>
<dbReference type="EMBL" id="QGKY02000164">
    <property type="protein sequence ID" value="KAF2593614.1"/>
    <property type="molecule type" value="Genomic_DNA"/>
</dbReference>
<feature type="region of interest" description="Disordered" evidence="1">
    <location>
        <begin position="248"/>
        <end position="273"/>
    </location>
</feature>
<reference evidence="2" key="1">
    <citation type="submission" date="2019-12" db="EMBL/GenBank/DDBJ databases">
        <title>Genome sequencing and annotation of Brassica cretica.</title>
        <authorList>
            <person name="Studholme D.J."/>
            <person name="Sarris P.F."/>
        </authorList>
    </citation>
    <scope>NUCLEOTIDE SEQUENCE</scope>
    <source>
        <strain evidence="2">PFS-102/07</strain>
        <tissue evidence="2">Leaf</tissue>
    </source>
</reference>
<feature type="region of interest" description="Disordered" evidence="1">
    <location>
        <begin position="1"/>
        <end position="35"/>
    </location>
</feature>
<accession>A0A8S9KFU8</accession>